<dbReference type="AlphaFoldDB" id="A0A7W8IIN6"/>
<gene>
    <name evidence="3" type="ORF">HDF09_002556</name>
</gene>
<keyword evidence="3" id="KW-0012">Acyltransferase</keyword>
<sequence>MNSTIELPLTSVTSSTRASRVASIDIFRGLTMTLMIFVNELAAVKGLPWWNYHAPAKVDAMTYVDMVFPAFLFILGMTIPIALEHRIRKNPSLPALSLHVILRTIALIVLGLILANAEVGSRSLMGIDPMLWTILALIGAVLYWNVYSRSERHKTLFRILRFSGLVLMVAMFAIFRRAMPDGHAAWISTSYPEILGLLGYTYFAVSILYIATRRWRWAPLAWFIAMTALCVASTAKWIPFPGHIPLYVWPFGNGAMASIALAGVVTSGIFVDSRSLRPTTLRQKSIAAISFGGITLLGGWLLTPLGISKIRATPTWCLYSIGCSVLLFTLLYWVCDVRRAVRWAAFTRPAGENTLLTYLLPDFYFFIASACGFTYFAEHANSGFAGVLRCMIFTALILALAALLTKWKLRLQI</sequence>
<evidence type="ECO:0000313" key="4">
    <source>
        <dbReference type="Proteomes" id="UP000568106"/>
    </source>
</evidence>
<feature type="transmembrane region" description="Helical" evidence="1">
    <location>
        <begin position="95"/>
        <end position="117"/>
    </location>
</feature>
<keyword evidence="1" id="KW-0472">Membrane</keyword>
<keyword evidence="1" id="KW-1133">Transmembrane helix</keyword>
<organism evidence="3 4">
    <name type="scientific">Tunturiibacter empetritectus</name>
    <dbReference type="NCBI Taxonomy" id="3069691"/>
    <lineage>
        <taxon>Bacteria</taxon>
        <taxon>Pseudomonadati</taxon>
        <taxon>Acidobacteriota</taxon>
        <taxon>Terriglobia</taxon>
        <taxon>Terriglobales</taxon>
        <taxon>Acidobacteriaceae</taxon>
        <taxon>Tunturiibacter</taxon>
    </lineage>
</organism>
<proteinExistence type="predicted"/>
<dbReference type="PANTHER" id="PTHR31061:SF24">
    <property type="entry name" value="LD22376P"/>
    <property type="match status" value="1"/>
</dbReference>
<feature type="transmembrane region" description="Helical" evidence="1">
    <location>
        <begin position="355"/>
        <end position="377"/>
    </location>
</feature>
<feature type="transmembrane region" description="Helical" evidence="1">
    <location>
        <begin position="313"/>
        <end position="334"/>
    </location>
</feature>
<feature type="transmembrane region" description="Helical" evidence="1">
    <location>
        <begin position="217"/>
        <end position="238"/>
    </location>
</feature>
<name>A0A7W8IIN6_9BACT</name>
<keyword evidence="4" id="KW-1185">Reference proteome</keyword>
<feature type="transmembrane region" description="Helical" evidence="1">
    <location>
        <begin position="129"/>
        <end position="147"/>
    </location>
</feature>
<reference evidence="3" key="1">
    <citation type="submission" date="2020-08" db="EMBL/GenBank/DDBJ databases">
        <title>Genomic Encyclopedia of Type Strains, Phase IV (KMG-V): Genome sequencing to study the core and pangenomes of soil and plant-associated prokaryotes.</title>
        <authorList>
            <person name="Whitman W."/>
        </authorList>
    </citation>
    <scope>NUCLEOTIDE SEQUENCE [LARGE SCALE GENOMIC DNA]</scope>
    <source>
        <strain evidence="3">M8UP27</strain>
    </source>
</reference>
<dbReference type="Pfam" id="PF16401">
    <property type="entry name" value="DUF5009"/>
    <property type="match status" value="1"/>
</dbReference>
<keyword evidence="1" id="KW-0812">Transmembrane</keyword>
<evidence type="ECO:0000256" key="1">
    <source>
        <dbReference type="SAM" id="Phobius"/>
    </source>
</evidence>
<feature type="domain" description="DUF5009" evidence="2">
    <location>
        <begin position="20"/>
        <end position="226"/>
    </location>
</feature>
<dbReference type="PANTHER" id="PTHR31061">
    <property type="entry name" value="LD22376P"/>
    <property type="match status" value="1"/>
</dbReference>
<dbReference type="InterPro" id="IPR032176">
    <property type="entry name" value="DUF5009"/>
</dbReference>
<feature type="transmembrane region" description="Helical" evidence="1">
    <location>
        <begin position="244"/>
        <end position="265"/>
    </location>
</feature>
<dbReference type="GO" id="GO:0016746">
    <property type="term" value="F:acyltransferase activity"/>
    <property type="evidence" value="ECO:0007669"/>
    <property type="project" value="UniProtKB-KW"/>
</dbReference>
<feature type="transmembrane region" description="Helical" evidence="1">
    <location>
        <begin position="286"/>
        <end position="307"/>
    </location>
</feature>
<dbReference type="EMBL" id="JACHDY010000003">
    <property type="protein sequence ID" value="MBB5317870.1"/>
    <property type="molecule type" value="Genomic_DNA"/>
</dbReference>
<feature type="transmembrane region" description="Helical" evidence="1">
    <location>
        <begin position="63"/>
        <end position="83"/>
    </location>
</feature>
<evidence type="ECO:0000313" key="3">
    <source>
        <dbReference type="EMBL" id="MBB5317870.1"/>
    </source>
</evidence>
<comment type="caution">
    <text evidence="3">The sequence shown here is derived from an EMBL/GenBank/DDBJ whole genome shotgun (WGS) entry which is preliminary data.</text>
</comment>
<feature type="transmembrane region" description="Helical" evidence="1">
    <location>
        <begin position="191"/>
        <end position="210"/>
    </location>
</feature>
<feature type="transmembrane region" description="Helical" evidence="1">
    <location>
        <begin position="159"/>
        <end position="179"/>
    </location>
</feature>
<evidence type="ECO:0000259" key="2">
    <source>
        <dbReference type="Pfam" id="PF16401"/>
    </source>
</evidence>
<feature type="transmembrane region" description="Helical" evidence="1">
    <location>
        <begin position="383"/>
        <end position="404"/>
    </location>
</feature>
<dbReference type="Proteomes" id="UP000568106">
    <property type="component" value="Unassembled WGS sequence"/>
</dbReference>
<keyword evidence="3" id="KW-0808">Transferase</keyword>
<accession>A0A7W8IIN6</accession>
<protein>
    <submittedName>
        <fullName evidence="3">Acyltransferase</fullName>
    </submittedName>
</protein>